<dbReference type="InterPro" id="IPR024572">
    <property type="entry name" value="RcnB"/>
</dbReference>
<sequence length="137" mass="14165">MLGALALSGTAMAQMGGPGGGQGGPGGDQGGGYGGQYQGHGGPGGPGGRNGPQGWGQAGPGHHHRYLGPGGRGFDYGPGDRMPPQYMDQRYYVDDYGRYGLPPPPPGDRWINDPDGNFVLVSMATNMVVEALLHSRW</sequence>
<dbReference type="AlphaFoldDB" id="H8KYC6"/>
<dbReference type="STRING" id="767434.Fraau_2585"/>
<dbReference type="HOGENOM" id="CLU_102089_0_1_6"/>
<protein>
    <submittedName>
        <fullName evidence="2">Uncharacterized protein</fullName>
    </submittedName>
</protein>
<keyword evidence="3" id="KW-1185">Reference proteome</keyword>
<feature type="compositionally biased region" description="Gly residues" evidence="1">
    <location>
        <begin position="16"/>
        <end position="59"/>
    </location>
</feature>
<proteinExistence type="predicted"/>
<dbReference type="Pfam" id="PF11776">
    <property type="entry name" value="RcnB"/>
    <property type="match status" value="1"/>
</dbReference>
<feature type="region of interest" description="Disordered" evidence="1">
    <location>
        <begin position="16"/>
        <end position="82"/>
    </location>
</feature>
<evidence type="ECO:0000313" key="2">
    <source>
        <dbReference type="EMBL" id="AFC86930.1"/>
    </source>
</evidence>
<organism evidence="2 3">
    <name type="scientific">Frateuria aurantia (strain ATCC 33424 / DSM 6220 / KCTC 2777 / LMG 1558 / NBRC 3245 / NCIMB 13370)</name>
    <name type="common">Acetobacter aurantius</name>
    <dbReference type="NCBI Taxonomy" id="767434"/>
    <lineage>
        <taxon>Bacteria</taxon>
        <taxon>Pseudomonadati</taxon>
        <taxon>Pseudomonadota</taxon>
        <taxon>Gammaproteobacteria</taxon>
        <taxon>Lysobacterales</taxon>
        <taxon>Rhodanobacteraceae</taxon>
        <taxon>Frateuria</taxon>
    </lineage>
</organism>
<accession>H8KYC6</accession>
<reference evidence="2" key="1">
    <citation type="submission" date="2012-02" db="EMBL/GenBank/DDBJ databases">
        <title>The complete genome of Frateuria aurantia DSM 6220.</title>
        <authorList>
            <consortium name="US DOE Joint Genome Institute (JGI-PGF)"/>
            <person name="Lucas S."/>
            <person name="Copeland A."/>
            <person name="Lapidus A."/>
            <person name="Glavina del Rio T."/>
            <person name="Dalin E."/>
            <person name="Tice H."/>
            <person name="Bruce D."/>
            <person name="Goodwin L."/>
            <person name="Pitluck S."/>
            <person name="Peters L."/>
            <person name="Ovchinnikova G."/>
            <person name="Teshima H."/>
            <person name="Kyrpides N."/>
            <person name="Mavromatis K."/>
            <person name="Ivanova N."/>
            <person name="Brettin T."/>
            <person name="Detter J.C."/>
            <person name="Han C."/>
            <person name="Larimer F."/>
            <person name="Land M."/>
            <person name="Hauser L."/>
            <person name="Markowitz V."/>
            <person name="Cheng J.-F."/>
            <person name="Hugenholtz P."/>
            <person name="Woyke T."/>
            <person name="Wu D."/>
            <person name="Brambilla E."/>
            <person name="Klenk H.-P."/>
            <person name="Eisen J.A."/>
        </authorList>
    </citation>
    <scope>NUCLEOTIDE SEQUENCE</scope>
    <source>
        <strain evidence="2">DSM 6220</strain>
    </source>
</reference>
<evidence type="ECO:0000256" key="1">
    <source>
        <dbReference type="SAM" id="MobiDB-lite"/>
    </source>
</evidence>
<dbReference type="EMBL" id="CP003350">
    <property type="protein sequence ID" value="AFC86930.1"/>
    <property type="molecule type" value="Genomic_DNA"/>
</dbReference>
<gene>
    <name evidence="2" type="ordered locus">Fraau_2585</name>
</gene>
<dbReference type="Proteomes" id="UP000005234">
    <property type="component" value="Chromosome"/>
</dbReference>
<name>H8KYC6_FRAAD</name>
<evidence type="ECO:0000313" key="3">
    <source>
        <dbReference type="Proteomes" id="UP000005234"/>
    </source>
</evidence>
<dbReference type="Gene3D" id="3.10.450.160">
    <property type="entry name" value="inner membrane protein cigr"/>
    <property type="match status" value="1"/>
</dbReference>
<dbReference type="eggNOG" id="COG5455">
    <property type="taxonomic scope" value="Bacteria"/>
</dbReference>
<dbReference type="KEGG" id="fau:Fraau_2585"/>